<proteinExistence type="predicted"/>
<dbReference type="Proteomes" id="UP001501319">
    <property type="component" value="Unassembled WGS sequence"/>
</dbReference>
<gene>
    <name evidence="1" type="ORF">GCM10009744_18830</name>
</gene>
<evidence type="ECO:0000313" key="2">
    <source>
        <dbReference type="Proteomes" id="UP001501319"/>
    </source>
</evidence>
<organism evidence="1 2">
    <name type="scientific">Kribbella alba</name>
    <dbReference type="NCBI Taxonomy" id="190197"/>
    <lineage>
        <taxon>Bacteria</taxon>
        <taxon>Bacillati</taxon>
        <taxon>Actinomycetota</taxon>
        <taxon>Actinomycetes</taxon>
        <taxon>Propionibacteriales</taxon>
        <taxon>Kribbellaceae</taxon>
        <taxon>Kribbella</taxon>
    </lineage>
</organism>
<dbReference type="EMBL" id="BAAANE010000004">
    <property type="protein sequence ID" value="GAA1630938.1"/>
    <property type="molecule type" value="Genomic_DNA"/>
</dbReference>
<name>A0ABN2F4Y5_9ACTN</name>
<keyword evidence="2" id="KW-1185">Reference proteome</keyword>
<accession>A0ABN2F4Y5</accession>
<sequence length="154" mass="17295">MGNEAAMDAGRGPESGLPIVDDFDELVALVERRPGMYLRYSAGLAADLEAGHSRDHEAEVELPGWSVTTISPEPWWPRPVSDWTARRICQYAHLAEQPERFPWLLIGRLVGRGPDHEPLVVDMDPVIRIGDPALDTALKIYHERFDVGDDSRRD</sequence>
<protein>
    <submittedName>
        <fullName evidence="1">Uncharacterized protein</fullName>
    </submittedName>
</protein>
<dbReference type="Pfam" id="PF19593">
    <property type="entry name" value="DUF6098"/>
    <property type="match status" value="1"/>
</dbReference>
<dbReference type="InterPro" id="IPR046080">
    <property type="entry name" value="DUF6098"/>
</dbReference>
<dbReference type="RefSeq" id="WP_344110576.1">
    <property type="nucleotide sequence ID" value="NZ_BAAANE010000004.1"/>
</dbReference>
<evidence type="ECO:0000313" key="1">
    <source>
        <dbReference type="EMBL" id="GAA1630938.1"/>
    </source>
</evidence>
<comment type="caution">
    <text evidence="1">The sequence shown here is derived from an EMBL/GenBank/DDBJ whole genome shotgun (WGS) entry which is preliminary data.</text>
</comment>
<reference evidence="1 2" key="1">
    <citation type="journal article" date="2019" name="Int. J. Syst. Evol. Microbiol.">
        <title>The Global Catalogue of Microorganisms (GCM) 10K type strain sequencing project: providing services to taxonomists for standard genome sequencing and annotation.</title>
        <authorList>
            <consortium name="The Broad Institute Genomics Platform"/>
            <consortium name="The Broad Institute Genome Sequencing Center for Infectious Disease"/>
            <person name="Wu L."/>
            <person name="Ma J."/>
        </authorList>
    </citation>
    <scope>NUCLEOTIDE SEQUENCE [LARGE SCALE GENOMIC DNA]</scope>
    <source>
        <strain evidence="1 2">JCM 14306</strain>
    </source>
</reference>